<dbReference type="EMBL" id="JABXRI010000001">
    <property type="protein sequence ID" value="MBA8064225.1"/>
    <property type="molecule type" value="Genomic_DNA"/>
</dbReference>
<dbReference type="Proteomes" id="UP000591803">
    <property type="component" value="Unassembled WGS sequence"/>
</dbReference>
<dbReference type="Pfam" id="PF00535">
    <property type="entry name" value="Glycos_transf_2"/>
    <property type="match status" value="1"/>
</dbReference>
<gene>
    <name evidence="2" type="ORF">HV077_17895</name>
</gene>
<evidence type="ECO:0000313" key="2">
    <source>
        <dbReference type="EMBL" id="MBA8064225.1"/>
    </source>
</evidence>
<feature type="domain" description="Glycosyltransferase 2-like" evidence="1">
    <location>
        <begin position="3"/>
        <end position="175"/>
    </location>
</feature>
<reference evidence="2 3" key="1">
    <citation type="submission" date="2020-06" db="EMBL/GenBank/DDBJ databases">
        <title>REHAB project genomes.</title>
        <authorList>
            <person name="Shaw L.P."/>
        </authorList>
    </citation>
    <scope>NUCLEOTIDE SEQUENCE [LARGE SCALE GENOMIC DNA]</scope>
    <source>
        <strain evidence="2 3">RHBSTW-00116</strain>
    </source>
</reference>
<organism evidence="2 3">
    <name type="scientific">Citrobacter freundii</name>
    <dbReference type="NCBI Taxonomy" id="546"/>
    <lineage>
        <taxon>Bacteria</taxon>
        <taxon>Pseudomonadati</taxon>
        <taxon>Pseudomonadota</taxon>
        <taxon>Gammaproteobacteria</taxon>
        <taxon>Enterobacterales</taxon>
        <taxon>Enterobacteriaceae</taxon>
        <taxon>Citrobacter</taxon>
        <taxon>Citrobacter freundii complex</taxon>
    </lineage>
</organism>
<dbReference type="InterPro" id="IPR029044">
    <property type="entry name" value="Nucleotide-diphossugar_trans"/>
</dbReference>
<evidence type="ECO:0000313" key="3">
    <source>
        <dbReference type="Proteomes" id="UP000591803"/>
    </source>
</evidence>
<dbReference type="InterPro" id="IPR001173">
    <property type="entry name" value="Glyco_trans_2-like"/>
</dbReference>
<dbReference type="RefSeq" id="WP_161959263.1">
    <property type="nucleotide sequence ID" value="NZ_BPFK01000024.1"/>
</dbReference>
<dbReference type="SUPFAM" id="SSF53448">
    <property type="entry name" value="Nucleotide-diphospho-sugar transferases"/>
    <property type="match status" value="1"/>
</dbReference>
<evidence type="ECO:0000259" key="1">
    <source>
        <dbReference type="Pfam" id="PF00535"/>
    </source>
</evidence>
<keyword evidence="2" id="KW-0808">Transferase</keyword>
<dbReference type="AlphaFoldDB" id="A0A243T932"/>
<dbReference type="GO" id="GO:0016758">
    <property type="term" value="F:hexosyltransferase activity"/>
    <property type="evidence" value="ECO:0007669"/>
    <property type="project" value="UniProtKB-ARBA"/>
</dbReference>
<sequence>MISVCIPTYNGMFYIKEQIQSILKELGENDEIIISDDGSTDRTIEIINEISDARIKVFTNSLKSDAKFNYRTEYLLKKVSLNVQNALAHCKGEYIYLADQDDIWCEGRISHTLPALKEKKPTLIICDCTVIDEHKKVTQKSYFEYTPPSDSILRTLFKSSFHGCCMCFNRALLEKTFPFPEYSLGHDLWIGLSAMKFGVVKFNTLPLVLYRRHLSTVTMTGNKSKNTLGFKLKYRFMMLVEYLKAGKNK</sequence>
<name>A0A243T932_CITFR</name>
<dbReference type="Gene3D" id="3.90.550.10">
    <property type="entry name" value="Spore Coat Polysaccharide Biosynthesis Protein SpsA, Chain A"/>
    <property type="match status" value="1"/>
</dbReference>
<dbReference type="PANTHER" id="PTHR22916:SF3">
    <property type="entry name" value="UDP-GLCNAC:BETAGAL BETA-1,3-N-ACETYLGLUCOSAMINYLTRANSFERASE-LIKE PROTEIN 1"/>
    <property type="match status" value="1"/>
</dbReference>
<protein>
    <submittedName>
        <fullName evidence="2">Glycosyltransferase</fullName>
    </submittedName>
</protein>
<proteinExistence type="predicted"/>
<accession>A0A243T932</accession>
<comment type="caution">
    <text evidence="2">The sequence shown here is derived from an EMBL/GenBank/DDBJ whole genome shotgun (WGS) entry which is preliminary data.</text>
</comment>
<dbReference type="PANTHER" id="PTHR22916">
    <property type="entry name" value="GLYCOSYLTRANSFERASE"/>
    <property type="match status" value="1"/>
</dbReference>